<dbReference type="Gene3D" id="3.40.50.720">
    <property type="entry name" value="NAD(P)-binding Rossmann-like Domain"/>
    <property type="match status" value="1"/>
</dbReference>
<accession>A0A2U2I6X0</accession>
<dbReference type="FunFam" id="3.40.50.720:FF:000084">
    <property type="entry name" value="Short-chain dehydrogenase reductase"/>
    <property type="match status" value="1"/>
</dbReference>
<gene>
    <name evidence="2" type="ORF">C7C56_001555</name>
</gene>
<dbReference type="SUPFAM" id="SSF51735">
    <property type="entry name" value="NAD(P)-binding Rossmann-fold domains"/>
    <property type="match status" value="1"/>
</dbReference>
<dbReference type="Proteomes" id="UP000241421">
    <property type="component" value="Unassembled WGS sequence"/>
</dbReference>
<organism evidence="2 3">
    <name type="scientific">Massilia glaciei</name>
    <dbReference type="NCBI Taxonomy" id="1524097"/>
    <lineage>
        <taxon>Bacteria</taxon>
        <taxon>Pseudomonadati</taxon>
        <taxon>Pseudomonadota</taxon>
        <taxon>Betaproteobacteria</taxon>
        <taxon>Burkholderiales</taxon>
        <taxon>Oxalobacteraceae</taxon>
        <taxon>Telluria group</taxon>
        <taxon>Massilia</taxon>
    </lineage>
</organism>
<comment type="similarity">
    <text evidence="1">Belongs to the short-chain dehydrogenases/reductases (SDR) family.</text>
</comment>
<dbReference type="InterPro" id="IPR036291">
    <property type="entry name" value="NAD(P)-bd_dom_sf"/>
</dbReference>
<dbReference type="AlphaFoldDB" id="A0A2U2I6X0"/>
<name>A0A2U2I6X0_9BURK</name>
<dbReference type="GO" id="GO:0016616">
    <property type="term" value="F:oxidoreductase activity, acting on the CH-OH group of donors, NAD or NADP as acceptor"/>
    <property type="evidence" value="ECO:0007669"/>
    <property type="project" value="TreeGrafter"/>
</dbReference>
<comment type="caution">
    <text evidence="2">The sequence shown here is derived from an EMBL/GenBank/DDBJ whole genome shotgun (WGS) entry which is preliminary data.</text>
</comment>
<dbReference type="RefSeq" id="WP_106755749.1">
    <property type="nucleotide sequence ID" value="NZ_PXWF02000021.1"/>
</dbReference>
<dbReference type="PANTHER" id="PTHR42760">
    <property type="entry name" value="SHORT-CHAIN DEHYDROGENASES/REDUCTASES FAMILY MEMBER"/>
    <property type="match status" value="1"/>
</dbReference>
<dbReference type="Pfam" id="PF13561">
    <property type="entry name" value="adh_short_C2"/>
    <property type="match status" value="1"/>
</dbReference>
<dbReference type="PROSITE" id="PS00061">
    <property type="entry name" value="ADH_SHORT"/>
    <property type="match status" value="1"/>
</dbReference>
<dbReference type="GO" id="GO:0006633">
    <property type="term" value="P:fatty acid biosynthetic process"/>
    <property type="evidence" value="ECO:0007669"/>
    <property type="project" value="TreeGrafter"/>
</dbReference>
<protein>
    <submittedName>
        <fullName evidence="2">SDR family NAD(P)-dependent oxidoreductase</fullName>
    </submittedName>
</protein>
<dbReference type="PRINTS" id="PR00080">
    <property type="entry name" value="SDRFAMILY"/>
</dbReference>
<proteinExistence type="inferred from homology"/>
<dbReference type="InterPro" id="IPR002347">
    <property type="entry name" value="SDR_fam"/>
</dbReference>
<evidence type="ECO:0000313" key="2">
    <source>
        <dbReference type="EMBL" id="PWF55490.1"/>
    </source>
</evidence>
<dbReference type="NCBIfam" id="NF005559">
    <property type="entry name" value="PRK07231.1"/>
    <property type="match status" value="1"/>
</dbReference>
<reference evidence="2 3" key="1">
    <citation type="submission" date="2018-04" db="EMBL/GenBank/DDBJ databases">
        <title>Massilia violaceinigra sp. nov., a novel purple-pigmented bacterium isolated from Tianshan glacier, Xinjiang, China.</title>
        <authorList>
            <person name="Wang H."/>
        </authorList>
    </citation>
    <scope>NUCLEOTIDE SEQUENCE [LARGE SCALE GENOMIC DNA]</scope>
    <source>
        <strain evidence="2 3">B448-2</strain>
    </source>
</reference>
<dbReference type="PRINTS" id="PR00081">
    <property type="entry name" value="GDHRDH"/>
</dbReference>
<dbReference type="OrthoDB" id="9803333at2"/>
<dbReference type="InterPro" id="IPR020904">
    <property type="entry name" value="Sc_DH/Rdtase_CS"/>
</dbReference>
<dbReference type="CDD" id="cd05233">
    <property type="entry name" value="SDR_c"/>
    <property type="match status" value="1"/>
</dbReference>
<evidence type="ECO:0000256" key="1">
    <source>
        <dbReference type="ARBA" id="ARBA00006484"/>
    </source>
</evidence>
<keyword evidence="3" id="KW-1185">Reference proteome</keyword>
<evidence type="ECO:0000313" key="3">
    <source>
        <dbReference type="Proteomes" id="UP000241421"/>
    </source>
</evidence>
<dbReference type="GO" id="GO:0048038">
    <property type="term" value="F:quinone binding"/>
    <property type="evidence" value="ECO:0007669"/>
    <property type="project" value="TreeGrafter"/>
</dbReference>
<dbReference type="PANTHER" id="PTHR42760:SF122">
    <property type="entry name" value="NAD(P)-BINDING PROTEIN"/>
    <property type="match status" value="1"/>
</dbReference>
<sequence length="261" mass="27384">MKNTDNRPLQDRVAIITGAARGIGLAAVDKLAKAGASIVAFDLTMESLDDAAELAHTHDVPFLAFRGRVERADDWQRVTIETMNRFGRIDILVNNAGISGPIGSLFDCTEELFDQVMAINAKGVFLGMKHAGAAMKANGGSIVNISSVSGLGGGRFTIAYTASKHAVVGMTKLAASELAAFKIRVNAVCPAPTATEMMFSMEREQSPGDPAAVRRGMSRLIPLGRYGEPEEIGDAILFLAGDTSSFISGAAIPVDGGLKAS</sequence>
<dbReference type="EMBL" id="PXWF02000021">
    <property type="protein sequence ID" value="PWF55490.1"/>
    <property type="molecule type" value="Genomic_DNA"/>
</dbReference>